<evidence type="ECO:0000256" key="1">
    <source>
        <dbReference type="SAM" id="Phobius"/>
    </source>
</evidence>
<evidence type="ECO:0000313" key="3">
    <source>
        <dbReference type="Proteomes" id="UP000247763"/>
    </source>
</evidence>
<reference evidence="3" key="1">
    <citation type="submission" date="2018-05" db="EMBL/GenBank/DDBJ databases">
        <title>Genome sequencing of Phenylobacterium sp. HYN0004.</title>
        <authorList>
            <person name="Yi H."/>
            <person name="Baek C."/>
        </authorList>
    </citation>
    <scope>NUCLEOTIDE SEQUENCE [LARGE SCALE GENOMIC DNA]</scope>
    <source>
        <strain evidence="3">HYN0004</strain>
    </source>
</reference>
<protein>
    <submittedName>
        <fullName evidence="2">Uncharacterized protein</fullName>
    </submittedName>
</protein>
<feature type="transmembrane region" description="Helical" evidence="1">
    <location>
        <begin position="35"/>
        <end position="55"/>
    </location>
</feature>
<accession>A0A2Z3I3I5</accession>
<feature type="transmembrane region" description="Helical" evidence="1">
    <location>
        <begin position="67"/>
        <end position="92"/>
    </location>
</feature>
<dbReference type="RefSeq" id="WP_110450621.1">
    <property type="nucleotide sequence ID" value="NZ_CP029479.1"/>
</dbReference>
<gene>
    <name evidence="2" type="ORF">HYN04_09995</name>
</gene>
<evidence type="ECO:0000313" key="2">
    <source>
        <dbReference type="EMBL" id="AWM78054.1"/>
    </source>
</evidence>
<feature type="transmembrane region" description="Helical" evidence="1">
    <location>
        <begin position="112"/>
        <end position="135"/>
    </location>
</feature>
<keyword evidence="1" id="KW-1133">Transmembrane helix</keyword>
<dbReference type="Proteomes" id="UP000247763">
    <property type="component" value="Chromosome"/>
</dbReference>
<keyword evidence="1" id="KW-0812">Transmembrane</keyword>
<keyword evidence="3" id="KW-1185">Reference proteome</keyword>
<organism evidence="2 3">
    <name type="scientific">Phenylobacterium parvum</name>
    <dbReference type="NCBI Taxonomy" id="2201350"/>
    <lineage>
        <taxon>Bacteria</taxon>
        <taxon>Pseudomonadati</taxon>
        <taxon>Pseudomonadota</taxon>
        <taxon>Alphaproteobacteria</taxon>
        <taxon>Caulobacterales</taxon>
        <taxon>Caulobacteraceae</taxon>
        <taxon>Phenylobacterium</taxon>
    </lineage>
</organism>
<keyword evidence="1" id="KW-0472">Membrane</keyword>
<proteinExistence type="predicted"/>
<dbReference type="EMBL" id="CP029479">
    <property type="protein sequence ID" value="AWM78054.1"/>
    <property type="molecule type" value="Genomic_DNA"/>
</dbReference>
<sequence length="143" mass="15690">MQSEDLRRAALTVPVVIRFWGLDRKLVFPLPYPGLLRLLPVFAIFMSTMVLWSILETGAAKIALDGYRGWLLVCSGALLGLVLVAIFAMVFTQVVDPDIEPLLSRPAVVIEWGYVSQAIVLLTLLAMAGPLISLLKTLLLASR</sequence>
<dbReference type="AlphaFoldDB" id="A0A2Z3I3I5"/>
<name>A0A2Z3I3I5_9CAUL</name>
<dbReference type="KEGG" id="phb:HYN04_09995"/>